<reference evidence="6 7" key="1">
    <citation type="submission" date="2018-01" db="EMBL/GenBank/DDBJ databases">
        <title>Complete genome sequence of Flavivirga eckloniae ECD14 isolated from seaweed Ecklonia cava.</title>
        <authorList>
            <person name="Lee J.H."/>
            <person name="Baik K.S."/>
            <person name="Seong C.N."/>
        </authorList>
    </citation>
    <scope>NUCLEOTIDE SEQUENCE [LARGE SCALE GENOMIC DNA]</scope>
    <source>
        <strain evidence="6 7">ECD14</strain>
    </source>
</reference>
<keyword evidence="3" id="KW-0804">Transcription</keyword>
<dbReference type="EMBL" id="CP025791">
    <property type="protein sequence ID" value="AUP78978.1"/>
    <property type="molecule type" value="Genomic_DNA"/>
</dbReference>
<keyword evidence="4" id="KW-0472">Membrane</keyword>
<feature type="domain" description="HTH araC/xylS-type" evidence="5">
    <location>
        <begin position="223"/>
        <end position="331"/>
    </location>
</feature>
<dbReference type="InterPro" id="IPR018060">
    <property type="entry name" value="HTH_AraC"/>
</dbReference>
<keyword evidence="4" id="KW-0812">Transmembrane</keyword>
<dbReference type="Gene3D" id="1.10.10.60">
    <property type="entry name" value="Homeodomain-like"/>
    <property type="match status" value="2"/>
</dbReference>
<feature type="transmembrane region" description="Helical" evidence="4">
    <location>
        <begin position="33"/>
        <end position="50"/>
    </location>
</feature>
<evidence type="ECO:0000256" key="4">
    <source>
        <dbReference type="SAM" id="Phobius"/>
    </source>
</evidence>
<dbReference type="InterPro" id="IPR009057">
    <property type="entry name" value="Homeodomain-like_sf"/>
</dbReference>
<dbReference type="PANTHER" id="PTHR43280:SF29">
    <property type="entry name" value="ARAC-FAMILY TRANSCRIPTIONAL REGULATOR"/>
    <property type="match status" value="1"/>
</dbReference>
<keyword evidence="1" id="KW-0805">Transcription regulation</keyword>
<dbReference type="GO" id="GO:0043565">
    <property type="term" value="F:sequence-specific DNA binding"/>
    <property type="evidence" value="ECO:0007669"/>
    <property type="project" value="InterPro"/>
</dbReference>
<name>A0A2K9PQ76_9FLAO</name>
<evidence type="ECO:0000256" key="3">
    <source>
        <dbReference type="ARBA" id="ARBA00023163"/>
    </source>
</evidence>
<dbReference type="Proteomes" id="UP000235826">
    <property type="component" value="Chromosome"/>
</dbReference>
<dbReference type="KEGG" id="fek:C1H87_09805"/>
<gene>
    <name evidence="6" type="ORF">C1H87_09805</name>
</gene>
<sequence length="333" mass="39578">MVFFFFAQILSSLEVLCWLHFDFTFKPYPFLAYISYPFFLVWGPCIYLYIKSETTNNFKFKRIYLLHYLPFILIAIYSISFFHFESIEEKRRILYSKEVLSFSFRKALSVFIAIQVMTYNILSIFALEHFAKKNELKTALIKTKIKWNRFIIYGYFVACICNNIAGVIYFTSGYKETTTYQYATAILFFSYFTVILIRALVGSHFGEQIKISKASSFSKEELNRLKTRLEFLMNDQKPFLQFSLTLSELASRMEIKERQLSQFINSYYKMSFQDYINTYRIDEAKSLIEQYRHSGKTILEIVYESGFNSKSAFNFAFKKHTQTTPTNYKKTLQ</sequence>
<feature type="transmembrane region" description="Helical" evidence="4">
    <location>
        <begin position="150"/>
        <end position="170"/>
    </location>
</feature>
<dbReference type="SUPFAM" id="SSF46689">
    <property type="entry name" value="Homeodomain-like"/>
    <property type="match status" value="1"/>
</dbReference>
<evidence type="ECO:0000313" key="6">
    <source>
        <dbReference type="EMBL" id="AUP78978.1"/>
    </source>
</evidence>
<proteinExistence type="predicted"/>
<dbReference type="AlphaFoldDB" id="A0A2K9PQ76"/>
<feature type="transmembrane region" description="Helical" evidence="4">
    <location>
        <begin position="182"/>
        <end position="201"/>
    </location>
</feature>
<protein>
    <recommendedName>
        <fullName evidence="5">HTH araC/xylS-type domain-containing protein</fullName>
    </recommendedName>
</protein>
<feature type="transmembrane region" description="Helical" evidence="4">
    <location>
        <begin position="104"/>
        <end position="127"/>
    </location>
</feature>
<organism evidence="6 7">
    <name type="scientific">Flavivirga eckloniae</name>
    <dbReference type="NCBI Taxonomy" id="1803846"/>
    <lineage>
        <taxon>Bacteria</taxon>
        <taxon>Pseudomonadati</taxon>
        <taxon>Bacteroidota</taxon>
        <taxon>Flavobacteriia</taxon>
        <taxon>Flavobacteriales</taxon>
        <taxon>Flavobacteriaceae</taxon>
        <taxon>Flavivirga</taxon>
    </lineage>
</organism>
<dbReference type="Pfam" id="PF12833">
    <property type="entry name" value="HTH_18"/>
    <property type="match status" value="1"/>
</dbReference>
<keyword evidence="7" id="KW-1185">Reference proteome</keyword>
<dbReference type="GO" id="GO:0003700">
    <property type="term" value="F:DNA-binding transcription factor activity"/>
    <property type="evidence" value="ECO:0007669"/>
    <property type="project" value="InterPro"/>
</dbReference>
<keyword evidence="4" id="KW-1133">Transmembrane helix</keyword>
<evidence type="ECO:0000256" key="2">
    <source>
        <dbReference type="ARBA" id="ARBA00023125"/>
    </source>
</evidence>
<evidence type="ECO:0000259" key="5">
    <source>
        <dbReference type="PROSITE" id="PS01124"/>
    </source>
</evidence>
<dbReference type="SMART" id="SM00342">
    <property type="entry name" value="HTH_ARAC"/>
    <property type="match status" value="1"/>
</dbReference>
<dbReference type="PANTHER" id="PTHR43280">
    <property type="entry name" value="ARAC-FAMILY TRANSCRIPTIONAL REGULATOR"/>
    <property type="match status" value="1"/>
</dbReference>
<evidence type="ECO:0000256" key="1">
    <source>
        <dbReference type="ARBA" id="ARBA00023015"/>
    </source>
</evidence>
<keyword evidence="2" id="KW-0238">DNA-binding</keyword>
<feature type="transmembrane region" description="Helical" evidence="4">
    <location>
        <begin position="62"/>
        <end position="84"/>
    </location>
</feature>
<dbReference type="PROSITE" id="PS01124">
    <property type="entry name" value="HTH_ARAC_FAMILY_2"/>
    <property type="match status" value="1"/>
</dbReference>
<accession>A0A2K9PQ76</accession>
<evidence type="ECO:0000313" key="7">
    <source>
        <dbReference type="Proteomes" id="UP000235826"/>
    </source>
</evidence>